<dbReference type="InterPro" id="IPR051217">
    <property type="entry name" value="Insect_Cuticle_Struc_Prot"/>
</dbReference>
<dbReference type="GO" id="GO:0031012">
    <property type="term" value="C:extracellular matrix"/>
    <property type="evidence" value="ECO:0000318"/>
    <property type="project" value="GO_Central"/>
</dbReference>
<evidence type="ECO:0000256" key="2">
    <source>
        <dbReference type="PROSITE-ProRule" id="PRU00497"/>
    </source>
</evidence>
<dbReference type="OrthoDB" id="6595597at2759"/>
<dbReference type="Pfam" id="PF00379">
    <property type="entry name" value="Chitin_bind_4"/>
    <property type="match status" value="1"/>
</dbReference>
<sequence>MARPQQLIVILSAFWITAQCLADYYSPANYDQYYQVPAYYQYSWEVKDLPSGNDYRQQETRDGHLTTGLYQVLLPGGRHQTVNYRVDKDSGFMADVSYQGENNYFTFKSNYQHQQMSDGSQYSQPAITTTDAPAPPQAYNYPSQPAAGSYNNPSPYYPSKQPTYSGYNSAVQPKPEEQSYYYPSADQRPSYRKPAVPDYPTRNKYGFDDEPAFYPERTTTTTTTTTAAPVKVTTTEAAVTTTVKAAQEEEEVEYGNKPDYSVPMYPLYRADFYSARAKSGKTVTEPQSSTVAATSSSGYGVDEEGYTYIKPSAKYSVPDKLGAGYEVNHRKATMRKPTYSDYQAPEALQI</sequence>
<feature type="signal peptide" evidence="4">
    <location>
        <begin position="1"/>
        <end position="22"/>
    </location>
</feature>
<dbReference type="PANTHER" id="PTHR12236">
    <property type="entry name" value="STRUCTURAL CONTITUENT OF CUTICLE"/>
    <property type="match status" value="1"/>
</dbReference>
<evidence type="ECO:0000313" key="6">
    <source>
        <dbReference type="Proteomes" id="UP000000305"/>
    </source>
</evidence>
<accession>E9FWH0</accession>
<dbReference type="Proteomes" id="UP000000305">
    <property type="component" value="Unassembled WGS sequence"/>
</dbReference>
<dbReference type="GO" id="GO:0042302">
    <property type="term" value="F:structural constituent of cuticle"/>
    <property type="evidence" value="ECO:0007669"/>
    <property type="project" value="UniProtKB-UniRule"/>
</dbReference>
<dbReference type="HOGENOM" id="CLU_792890_0_0_1"/>
<proteinExistence type="predicted"/>
<evidence type="ECO:0008006" key="7">
    <source>
        <dbReference type="Google" id="ProtNLM"/>
    </source>
</evidence>
<name>E9FWH0_DAPPU</name>
<dbReference type="KEGG" id="dpx:DAPPUDRAFT_311297"/>
<keyword evidence="6" id="KW-1185">Reference proteome</keyword>
<protein>
    <recommendedName>
        <fullName evidence="7">Cuticle protein</fullName>
    </recommendedName>
</protein>
<evidence type="ECO:0000256" key="1">
    <source>
        <dbReference type="ARBA" id="ARBA00022460"/>
    </source>
</evidence>
<dbReference type="EMBL" id="GL732526">
    <property type="protein sequence ID" value="EFX88433.1"/>
    <property type="molecule type" value="Genomic_DNA"/>
</dbReference>
<organism evidence="5 6">
    <name type="scientific">Daphnia pulex</name>
    <name type="common">Water flea</name>
    <dbReference type="NCBI Taxonomy" id="6669"/>
    <lineage>
        <taxon>Eukaryota</taxon>
        <taxon>Metazoa</taxon>
        <taxon>Ecdysozoa</taxon>
        <taxon>Arthropoda</taxon>
        <taxon>Crustacea</taxon>
        <taxon>Branchiopoda</taxon>
        <taxon>Diplostraca</taxon>
        <taxon>Cladocera</taxon>
        <taxon>Anomopoda</taxon>
        <taxon>Daphniidae</taxon>
        <taxon>Daphnia</taxon>
    </lineage>
</organism>
<feature type="chain" id="PRO_5003240398" description="Cuticle protein" evidence="4">
    <location>
        <begin position="23"/>
        <end position="350"/>
    </location>
</feature>
<evidence type="ECO:0000313" key="5">
    <source>
        <dbReference type="EMBL" id="EFX88433.1"/>
    </source>
</evidence>
<feature type="region of interest" description="Disordered" evidence="3">
    <location>
        <begin position="116"/>
        <end position="216"/>
    </location>
</feature>
<dbReference type="PANTHER" id="PTHR12236:SF79">
    <property type="entry name" value="CUTICULAR PROTEIN 50CB-RELATED"/>
    <property type="match status" value="1"/>
</dbReference>
<keyword evidence="4" id="KW-0732">Signal</keyword>
<dbReference type="InParanoid" id="E9FWH0"/>
<evidence type="ECO:0000256" key="3">
    <source>
        <dbReference type="SAM" id="MobiDB-lite"/>
    </source>
</evidence>
<feature type="region of interest" description="Disordered" evidence="3">
    <location>
        <begin position="328"/>
        <end position="350"/>
    </location>
</feature>
<dbReference type="InterPro" id="IPR000618">
    <property type="entry name" value="Insect_cuticle"/>
</dbReference>
<dbReference type="PROSITE" id="PS51155">
    <property type="entry name" value="CHIT_BIND_RR_2"/>
    <property type="match status" value="1"/>
</dbReference>
<feature type="compositionally biased region" description="Polar residues" evidence="3">
    <location>
        <begin position="149"/>
        <end position="171"/>
    </location>
</feature>
<evidence type="ECO:0000256" key="4">
    <source>
        <dbReference type="SAM" id="SignalP"/>
    </source>
</evidence>
<gene>
    <name evidence="5" type="ORF">DAPPUDRAFT_311297</name>
</gene>
<keyword evidence="1 2" id="KW-0193">Cuticle</keyword>
<dbReference type="AlphaFoldDB" id="E9FWH0"/>
<reference evidence="5 6" key="1">
    <citation type="journal article" date="2011" name="Science">
        <title>The ecoresponsive genome of Daphnia pulex.</title>
        <authorList>
            <person name="Colbourne J.K."/>
            <person name="Pfrender M.E."/>
            <person name="Gilbert D."/>
            <person name="Thomas W.K."/>
            <person name="Tucker A."/>
            <person name="Oakley T.H."/>
            <person name="Tokishita S."/>
            <person name="Aerts A."/>
            <person name="Arnold G.J."/>
            <person name="Basu M.K."/>
            <person name="Bauer D.J."/>
            <person name="Caceres C.E."/>
            <person name="Carmel L."/>
            <person name="Casola C."/>
            <person name="Choi J.H."/>
            <person name="Detter J.C."/>
            <person name="Dong Q."/>
            <person name="Dusheyko S."/>
            <person name="Eads B.D."/>
            <person name="Frohlich T."/>
            <person name="Geiler-Samerotte K.A."/>
            <person name="Gerlach D."/>
            <person name="Hatcher P."/>
            <person name="Jogdeo S."/>
            <person name="Krijgsveld J."/>
            <person name="Kriventseva E.V."/>
            <person name="Kultz D."/>
            <person name="Laforsch C."/>
            <person name="Lindquist E."/>
            <person name="Lopez J."/>
            <person name="Manak J.R."/>
            <person name="Muller J."/>
            <person name="Pangilinan J."/>
            <person name="Patwardhan R.P."/>
            <person name="Pitluck S."/>
            <person name="Pritham E.J."/>
            <person name="Rechtsteiner A."/>
            <person name="Rho M."/>
            <person name="Rogozin I.B."/>
            <person name="Sakarya O."/>
            <person name="Salamov A."/>
            <person name="Schaack S."/>
            <person name="Shapiro H."/>
            <person name="Shiga Y."/>
            <person name="Skalitzky C."/>
            <person name="Smith Z."/>
            <person name="Souvorov A."/>
            <person name="Sung W."/>
            <person name="Tang Z."/>
            <person name="Tsuchiya D."/>
            <person name="Tu H."/>
            <person name="Vos H."/>
            <person name="Wang M."/>
            <person name="Wolf Y.I."/>
            <person name="Yamagata H."/>
            <person name="Yamada T."/>
            <person name="Ye Y."/>
            <person name="Shaw J.R."/>
            <person name="Andrews J."/>
            <person name="Crease T.J."/>
            <person name="Tang H."/>
            <person name="Lucas S.M."/>
            <person name="Robertson H.M."/>
            <person name="Bork P."/>
            <person name="Koonin E.V."/>
            <person name="Zdobnov E.M."/>
            <person name="Grigoriev I.V."/>
            <person name="Lynch M."/>
            <person name="Boore J.L."/>
        </authorList>
    </citation>
    <scope>NUCLEOTIDE SEQUENCE [LARGE SCALE GENOMIC DNA]</scope>
</reference>